<dbReference type="AlphaFoldDB" id="A0A4R4Z904"/>
<comment type="caution">
    <text evidence="1">The sequence shown here is derived from an EMBL/GenBank/DDBJ whole genome shotgun (WGS) entry which is preliminary data.</text>
</comment>
<dbReference type="OrthoDB" id="3255134at2"/>
<dbReference type="EMBL" id="SMKW01000008">
    <property type="protein sequence ID" value="TDD53589.1"/>
    <property type="molecule type" value="Genomic_DNA"/>
</dbReference>
<accession>A0A4R4Z904</accession>
<organism evidence="1 2">
    <name type="scientific">Saccharopolyspora elongata</name>
    <dbReference type="NCBI Taxonomy" id="2530387"/>
    <lineage>
        <taxon>Bacteria</taxon>
        <taxon>Bacillati</taxon>
        <taxon>Actinomycetota</taxon>
        <taxon>Actinomycetes</taxon>
        <taxon>Pseudonocardiales</taxon>
        <taxon>Pseudonocardiaceae</taxon>
        <taxon>Saccharopolyspora</taxon>
    </lineage>
</organism>
<evidence type="ECO:0000313" key="2">
    <source>
        <dbReference type="Proteomes" id="UP000294947"/>
    </source>
</evidence>
<dbReference type="RefSeq" id="WP_132483069.1">
    <property type="nucleotide sequence ID" value="NZ_SMKW01000008.1"/>
</dbReference>
<reference evidence="1 2" key="1">
    <citation type="submission" date="2019-03" db="EMBL/GenBank/DDBJ databases">
        <title>Draft genome sequences of novel Actinobacteria.</title>
        <authorList>
            <person name="Sahin N."/>
            <person name="Ay H."/>
            <person name="Saygin H."/>
        </authorList>
    </citation>
    <scope>NUCLEOTIDE SEQUENCE [LARGE SCALE GENOMIC DNA]</scope>
    <source>
        <strain evidence="1 2">7K502</strain>
    </source>
</reference>
<evidence type="ECO:0000313" key="1">
    <source>
        <dbReference type="EMBL" id="TDD53589.1"/>
    </source>
</evidence>
<name>A0A4R4Z904_9PSEU</name>
<keyword evidence="2" id="KW-1185">Reference proteome</keyword>
<proteinExistence type="predicted"/>
<gene>
    <name evidence="1" type="ORF">E1288_08580</name>
</gene>
<sequence length="185" mass="20579">MFVHAYVDESYDLTIGVYILTASIVDLADSEDIRCMLRELRRGGGKLHWSKEPPHRRSEIIKAISTQTVHNVAVVATSKPIFPERGRRKCLEALLPELEHAGATMVTFETRQERNNKLDTDMVDACRQKRLITRRTGVTFAPGGSEPLLWIPDVACGAVLAAERGDHGYLEQLGNNARIIKVTAG</sequence>
<protein>
    <recommendedName>
        <fullName evidence="3">DUF3800 domain-containing protein</fullName>
    </recommendedName>
</protein>
<dbReference type="Proteomes" id="UP000294947">
    <property type="component" value="Unassembled WGS sequence"/>
</dbReference>
<evidence type="ECO:0008006" key="3">
    <source>
        <dbReference type="Google" id="ProtNLM"/>
    </source>
</evidence>